<protein>
    <recommendedName>
        <fullName evidence="3">DNA-binding protein</fullName>
    </recommendedName>
</protein>
<dbReference type="Gene3D" id="2.40.50.140">
    <property type="entry name" value="Nucleic acid-binding proteins"/>
    <property type="match status" value="1"/>
</dbReference>
<reference evidence="1 2" key="1">
    <citation type="submission" date="2020-07" db="EMBL/GenBank/DDBJ databases">
        <title>Sequencing the genomes of 1000 actinobacteria strains.</title>
        <authorList>
            <person name="Klenk H.-P."/>
        </authorList>
    </citation>
    <scope>NUCLEOTIDE SEQUENCE [LARGE SCALE GENOMIC DNA]</scope>
    <source>
        <strain evidence="1 2">DSM 24552</strain>
    </source>
</reference>
<organism evidence="1 2">
    <name type="scientific">Nocardioides perillae</name>
    <dbReference type="NCBI Taxonomy" id="1119534"/>
    <lineage>
        <taxon>Bacteria</taxon>
        <taxon>Bacillati</taxon>
        <taxon>Actinomycetota</taxon>
        <taxon>Actinomycetes</taxon>
        <taxon>Propionibacteriales</taxon>
        <taxon>Nocardioidaceae</taxon>
        <taxon>Nocardioides</taxon>
    </lineage>
</organism>
<evidence type="ECO:0000313" key="1">
    <source>
        <dbReference type="EMBL" id="NYG55694.1"/>
    </source>
</evidence>
<dbReference type="InterPro" id="IPR012340">
    <property type="entry name" value="NA-bd_OB-fold"/>
</dbReference>
<dbReference type="Proteomes" id="UP000544110">
    <property type="component" value="Unassembled WGS sequence"/>
</dbReference>
<comment type="caution">
    <text evidence="1">The sequence shown here is derived from an EMBL/GenBank/DDBJ whole genome shotgun (WGS) entry which is preliminary data.</text>
</comment>
<proteinExistence type="predicted"/>
<evidence type="ECO:0000313" key="2">
    <source>
        <dbReference type="Proteomes" id="UP000544110"/>
    </source>
</evidence>
<keyword evidence="2" id="KW-1185">Reference proteome</keyword>
<dbReference type="CDD" id="cd04488">
    <property type="entry name" value="RecG_wedge_OBF"/>
    <property type="match status" value="1"/>
</dbReference>
<evidence type="ECO:0008006" key="3">
    <source>
        <dbReference type="Google" id="ProtNLM"/>
    </source>
</evidence>
<dbReference type="RefSeq" id="WP_179518098.1">
    <property type="nucleotide sequence ID" value="NZ_JACCAC010000001.1"/>
</dbReference>
<sequence length="121" mass="13256">MTAGTSRLRRTISAWADVKGQEARDLRRETEQSGCACIAECGERARVVLRGTLSSVMLRPRGGVPALEAELDDGSGRLSLIWLGRRRIAGIGPGTKIQVEGRIGVQDGMRVLWNPRYELLP</sequence>
<accession>A0A7Y9USF1</accession>
<name>A0A7Y9USF1_9ACTN</name>
<dbReference type="EMBL" id="JACCAC010000001">
    <property type="protein sequence ID" value="NYG55694.1"/>
    <property type="molecule type" value="Genomic_DNA"/>
</dbReference>
<gene>
    <name evidence="1" type="ORF">BJ989_001998</name>
</gene>
<dbReference type="AlphaFoldDB" id="A0A7Y9USF1"/>